<keyword evidence="5 11" id="KW-0808">Transferase</keyword>
<dbReference type="Gene3D" id="3.30.470.10">
    <property type="match status" value="1"/>
</dbReference>
<evidence type="ECO:0000256" key="5">
    <source>
        <dbReference type="ARBA" id="ARBA00022679"/>
    </source>
</evidence>
<keyword evidence="7 11" id="KW-0100">Branched-chain amino acid biosynthesis</keyword>
<dbReference type="NCBIfam" id="NF009897">
    <property type="entry name" value="PRK13357.1"/>
    <property type="match status" value="1"/>
</dbReference>
<dbReference type="Gene3D" id="3.20.10.10">
    <property type="entry name" value="D-amino Acid Aminotransferase, subunit A, domain 2"/>
    <property type="match status" value="1"/>
</dbReference>
<dbReference type="GO" id="GO:0052656">
    <property type="term" value="F:L-isoleucine-2-oxoglutarate transaminase activity"/>
    <property type="evidence" value="ECO:0007669"/>
    <property type="project" value="RHEA"/>
</dbReference>
<dbReference type="SUPFAM" id="SSF56752">
    <property type="entry name" value="D-aminoacid aminotransferase-like PLP-dependent enzymes"/>
    <property type="match status" value="1"/>
</dbReference>
<accession>A0A443SBU9</accession>
<evidence type="ECO:0000256" key="3">
    <source>
        <dbReference type="ARBA" id="ARBA00022576"/>
    </source>
</evidence>
<evidence type="ECO:0000256" key="7">
    <source>
        <dbReference type="ARBA" id="ARBA00023304"/>
    </source>
</evidence>
<dbReference type="OrthoDB" id="1732691at2759"/>
<dbReference type="GO" id="GO:0009099">
    <property type="term" value="P:L-valine biosynthetic process"/>
    <property type="evidence" value="ECO:0007669"/>
    <property type="project" value="TreeGrafter"/>
</dbReference>
<dbReference type="FunFam" id="3.20.10.10:FF:000004">
    <property type="entry name" value="Branched-chain-amino-acid aminotransferase"/>
    <property type="match status" value="1"/>
</dbReference>
<evidence type="ECO:0000313" key="13">
    <source>
        <dbReference type="Proteomes" id="UP000288716"/>
    </source>
</evidence>
<dbReference type="GO" id="GO:0005739">
    <property type="term" value="C:mitochondrion"/>
    <property type="evidence" value="ECO:0007669"/>
    <property type="project" value="TreeGrafter"/>
</dbReference>
<keyword evidence="4 11" id="KW-0028">Amino-acid biosynthesis</keyword>
<protein>
    <recommendedName>
        <fullName evidence="11">Branched-chain-amino-acid aminotransferase</fullName>
        <ecNumber evidence="11">2.6.1.42</ecNumber>
    </recommendedName>
</protein>
<evidence type="ECO:0000256" key="9">
    <source>
        <dbReference type="RuleBase" id="RU004106"/>
    </source>
</evidence>
<dbReference type="PROSITE" id="PS00770">
    <property type="entry name" value="AA_TRANSFER_CLASS_4"/>
    <property type="match status" value="1"/>
</dbReference>
<dbReference type="PANTHER" id="PTHR11825">
    <property type="entry name" value="SUBGROUP IIII AMINOTRANSFERASE"/>
    <property type="match status" value="1"/>
</dbReference>
<evidence type="ECO:0000256" key="2">
    <source>
        <dbReference type="ARBA" id="ARBA00009320"/>
    </source>
</evidence>
<dbReference type="PANTHER" id="PTHR11825:SF44">
    <property type="entry name" value="BRANCHED-CHAIN-AMINO-ACID AMINOTRANSFERASE"/>
    <property type="match status" value="1"/>
</dbReference>
<dbReference type="Pfam" id="PF01063">
    <property type="entry name" value="Aminotran_4"/>
    <property type="match status" value="1"/>
</dbReference>
<keyword evidence="13" id="KW-1185">Reference proteome</keyword>
<dbReference type="CDD" id="cd01557">
    <property type="entry name" value="BCAT_beta_family"/>
    <property type="match status" value="1"/>
</dbReference>
<dbReference type="Proteomes" id="UP000288716">
    <property type="component" value="Unassembled WGS sequence"/>
</dbReference>
<dbReference type="VEuPathDB" id="VectorBase:LDEU007070"/>
<dbReference type="EMBL" id="NCKV01004201">
    <property type="protein sequence ID" value="RWS24970.1"/>
    <property type="molecule type" value="Genomic_DNA"/>
</dbReference>
<comment type="caution">
    <text evidence="12">The sequence shown here is derived from an EMBL/GenBank/DDBJ whole genome shotgun (WGS) entry which is preliminary data.</text>
</comment>
<dbReference type="EC" id="2.6.1.42" evidence="11"/>
<dbReference type="InterPro" id="IPR043131">
    <property type="entry name" value="BCAT-like_N"/>
</dbReference>
<comment type="catalytic activity">
    <reaction evidence="11">
        <text>L-leucine + 2-oxoglutarate = 4-methyl-2-oxopentanoate + L-glutamate</text>
        <dbReference type="Rhea" id="RHEA:18321"/>
        <dbReference type="ChEBI" id="CHEBI:16810"/>
        <dbReference type="ChEBI" id="CHEBI:17865"/>
        <dbReference type="ChEBI" id="CHEBI:29985"/>
        <dbReference type="ChEBI" id="CHEBI:57427"/>
        <dbReference type="EC" id="2.6.1.42"/>
    </reaction>
</comment>
<proteinExistence type="inferred from homology"/>
<reference evidence="12 13" key="1">
    <citation type="journal article" date="2018" name="Gigascience">
        <title>Genomes of trombidid mites reveal novel predicted allergens and laterally-transferred genes associated with secondary metabolism.</title>
        <authorList>
            <person name="Dong X."/>
            <person name="Chaisiri K."/>
            <person name="Xia D."/>
            <person name="Armstrong S.D."/>
            <person name="Fang Y."/>
            <person name="Donnelly M.J."/>
            <person name="Kadowaki T."/>
            <person name="McGarry J.W."/>
            <person name="Darby A.C."/>
            <person name="Makepeace B.L."/>
        </authorList>
    </citation>
    <scope>NUCLEOTIDE SEQUENCE [LARGE SCALE GENOMIC DNA]</scope>
    <source>
        <strain evidence="12">UoL-UT</strain>
    </source>
</reference>
<dbReference type="PIRSF" id="PIRSF006468">
    <property type="entry name" value="BCAT1"/>
    <property type="match status" value="1"/>
</dbReference>
<sequence>MHVSTRIQSSEITVQLCKENEKNPKTDAGSLLFGHTFTDHMLRIDWNSKTGWNKPQITPLRPLTLHPAAKVFHYALELFEGMKAYRGFDNKIRLFRPDLNMKRMLSSAERLSLPLFDAEQLLECMKKLIKIDVDWIPEAKHNASLYIRPTLIGVEPTLGVTSSNDAILYVILSPVGAYFKTGIKPVKLIADPKNVRAWPGGSGNRKLGSNYAPTIAIQKENEKLGYQQIIWLFGDDHQLTEVGAMNLFVFLINENGEKELVTPPLDDGIILPGVTRISLLELARQWKEFKVSERKITMKEVKKALQEKRLLEIFGSGTACSVCPVGVIHFQNEDLIIPTMEHKEPLNIRFLNELSAIQYGKKSHPWAVEIC</sequence>
<dbReference type="GO" id="GO:0052655">
    <property type="term" value="F:L-valine-2-oxoglutarate transaminase activity"/>
    <property type="evidence" value="ECO:0007669"/>
    <property type="project" value="RHEA"/>
</dbReference>
<evidence type="ECO:0000256" key="11">
    <source>
        <dbReference type="RuleBase" id="RU004517"/>
    </source>
</evidence>
<comment type="catalytic activity">
    <reaction evidence="11">
        <text>L-valine + 2-oxoglutarate = 3-methyl-2-oxobutanoate + L-glutamate</text>
        <dbReference type="Rhea" id="RHEA:24813"/>
        <dbReference type="ChEBI" id="CHEBI:11851"/>
        <dbReference type="ChEBI" id="CHEBI:16810"/>
        <dbReference type="ChEBI" id="CHEBI:29985"/>
        <dbReference type="ChEBI" id="CHEBI:57762"/>
        <dbReference type="EC" id="2.6.1.42"/>
    </reaction>
</comment>
<name>A0A443SBU9_9ACAR</name>
<dbReference type="AlphaFoldDB" id="A0A443SBU9"/>
<dbReference type="InterPro" id="IPR036038">
    <property type="entry name" value="Aminotransferase-like"/>
</dbReference>
<evidence type="ECO:0000256" key="10">
    <source>
        <dbReference type="RuleBase" id="RU004516"/>
    </source>
</evidence>
<keyword evidence="3 11" id="KW-0032">Aminotransferase</keyword>
<dbReference type="STRING" id="299467.A0A443SBU9"/>
<dbReference type="NCBIfam" id="TIGR01123">
    <property type="entry name" value="ilvE_II"/>
    <property type="match status" value="1"/>
</dbReference>
<comment type="cofactor">
    <cofactor evidence="1 10">
        <name>pyridoxal 5'-phosphate</name>
        <dbReference type="ChEBI" id="CHEBI:597326"/>
    </cofactor>
</comment>
<evidence type="ECO:0000256" key="1">
    <source>
        <dbReference type="ARBA" id="ARBA00001933"/>
    </source>
</evidence>
<dbReference type="InterPro" id="IPR018300">
    <property type="entry name" value="Aminotrans_IV_CS"/>
</dbReference>
<comment type="catalytic activity">
    <reaction evidence="11">
        <text>L-isoleucine + 2-oxoglutarate = (S)-3-methyl-2-oxopentanoate + L-glutamate</text>
        <dbReference type="Rhea" id="RHEA:24801"/>
        <dbReference type="ChEBI" id="CHEBI:16810"/>
        <dbReference type="ChEBI" id="CHEBI:29985"/>
        <dbReference type="ChEBI" id="CHEBI:35146"/>
        <dbReference type="ChEBI" id="CHEBI:58045"/>
        <dbReference type="EC" id="2.6.1.42"/>
    </reaction>
</comment>
<keyword evidence="6 10" id="KW-0663">Pyridoxal phosphate</keyword>
<evidence type="ECO:0000313" key="12">
    <source>
        <dbReference type="EMBL" id="RWS24970.1"/>
    </source>
</evidence>
<dbReference type="GO" id="GO:0052654">
    <property type="term" value="F:L-leucine-2-oxoglutarate transaminase activity"/>
    <property type="evidence" value="ECO:0007669"/>
    <property type="project" value="RHEA"/>
</dbReference>
<gene>
    <name evidence="12" type="ORF">B4U80_03817</name>
</gene>
<feature type="modified residue" description="N6-(pyridoxal phosphate)lysine" evidence="8">
    <location>
        <position position="206"/>
    </location>
</feature>
<dbReference type="InterPro" id="IPR005786">
    <property type="entry name" value="B_amino_transII"/>
</dbReference>
<evidence type="ECO:0000256" key="8">
    <source>
        <dbReference type="PIRSR" id="PIRSR006468-1"/>
    </source>
</evidence>
<dbReference type="FunFam" id="3.30.470.10:FF:000002">
    <property type="entry name" value="Branched-chain-amino-acid aminotransferase"/>
    <property type="match status" value="1"/>
</dbReference>
<dbReference type="InterPro" id="IPR043132">
    <property type="entry name" value="BCAT-like_C"/>
</dbReference>
<evidence type="ECO:0000256" key="4">
    <source>
        <dbReference type="ARBA" id="ARBA00022605"/>
    </source>
</evidence>
<dbReference type="InterPro" id="IPR033939">
    <property type="entry name" value="BCAT_family"/>
</dbReference>
<dbReference type="GO" id="GO:0009098">
    <property type="term" value="P:L-leucine biosynthetic process"/>
    <property type="evidence" value="ECO:0007669"/>
    <property type="project" value="TreeGrafter"/>
</dbReference>
<evidence type="ECO:0000256" key="6">
    <source>
        <dbReference type="ARBA" id="ARBA00022898"/>
    </source>
</evidence>
<organism evidence="12 13">
    <name type="scientific">Leptotrombidium deliense</name>
    <dbReference type="NCBI Taxonomy" id="299467"/>
    <lineage>
        <taxon>Eukaryota</taxon>
        <taxon>Metazoa</taxon>
        <taxon>Ecdysozoa</taxon>
        <taxon>Arthropoda</taxon>
        <taxon>Chelicerata</taxon>
        <taxon>Arachnida</taxon>
        <taxon>Acari</taxon>
        <taxon>Acariformes</taxon>
        <taxon>Trombidiformes</taxon>
        <taxon>Prostigmata</taxon>
        <taxon>Anystina</taxon>
        <taxon>Parasitengona</taxon>
        <taxon>Trombiculoidea</taxon>
        <taxon>Trombiculidae</taxon>
        <taxon>Leptotrombidium</taxon>
    </lineage>
</organism>
<dbReference type="InterPro" id="IPR001544">
    <property type="entry name" value="Aminotrans_IV"/>
</dbReference>
<comment type="similarity">
    <text evidence="2 9">Belongs to the class-IV pyridoxal-phosphate-dependent aminotransferase family.</text>
</comment>